<sequence>MKCFHGTTQENFINLINNGDKPSGAWNCSDMDGNFYVYPENKIYGDDDEEIISEGIQQALGNATITAAIQMKSQNIVILELDIPEDELNDDYSCDNMSSVASFTEYFDLNWIKKVYITEFNAMFAPFCLPSLDNPNLNYLDESLELLAKSVQQSDSIQVFCDIMDTLTGNIVERDLKSFYKNLYTHLINTD</sequence>
<dbReference type="EMBL" id="ON855038">
    <property type="protein sequence ID" value="UUT40627.1"/>
    <property type="molecule type" value="Genomic_DNA"/>
</dbReference>
<keyword evidence="2" id="KW-1185">Reference proteome</keyword>
<name>A0AAX3C1C6_9CAUD</name>
<evidence type="ECO:0000313" key="2">
    <source>
        <dbReference type="Proteomes" id="UP001161947"/>
    </source>
</evidence>
<accession>A0AAX3C1C6</accession>
<evidence type="ECO:0000313" key="1">
    <source>
        <dbReference type="EMBL" id="UUT40627.1"/>
    </source>
</evidence>
<organism evidence="1 2">
    <name type="scientific">Salmonella phage GSP193</name>
    <dbReference type="NCBI Taxonomy" id="2962601"/>
    <lineage>
        <taxon>Viruses</taxon>
        <taxon>Duplodnaviria</taxon>
        <taxon>Heunggongvirae</taxon>
        <taxon>Uroviricota</taxon>
        <taxon>Caudoviricetes</taxon>
        <taxon>Andersonviridae</taxon>
        <taxon>Ounavirinae</taxon>
        <taxon>Felixounavirus</taxon>
        <taxon>Felixounavirus GSP193</taxon>
    </lineage>
</organism>
<proteinExistence type="predicted"/>
<dbReference type="Proteomes" id="UP001161947">
    <property type="component" value="Segment"/>
</dbReference>
<protein>
    <submittedName>
        <fullName evidence="1">Uncharacterized protein</fullName>
    </submittedName>
</protein>
<reference evidence="1 2" key="1">
    <citation type="submission" date="2022-06" db="EMBL/GenBank/DDBJ databases">
        <title>Fitness trade-offs in the phage cocktail-resistant Salmonella Enteritidis entail increased antibiotic susceptibility and reduced virulence.</title>
        <authorList>
            <person name="Gao D."/>
            <person name="Li X."/>
            <person name="Ji H."/>
            <person name="Qian P."/>
        </authorList>
    </citation>
    <scope>NUCLEOTIDE SEQUENCE [LARGE SCALE GENOMIC DNA]</scope>
</reference>